<feature type="signal peptide" evidence="1">
    <location>
        <begin position="1"/>
        <end position="22"/>
    </location>
</feature>
<proteinExistence type="predicted"/>
<keyword evidence="3" id="KW-1185">Reference proteome</keyword>
<comment type="caution">
    <text evidence="2">The sequence shown here is derived from an EMBL/GenBank/DDBJ whole genome shotgun (WGS) entry which is preliminary data.</text>
</comment>
<keyword evidence="1" id="KW-0732">Signal</keyword>
<feature type="chain" id="PRO_5047296626" description="Aminodeoxychorismate lyase" evidence="1">
    <location>
        <begin position="23"/>
        <end position="160"/>
    </location>
</feature>
<sequence length="160" mass="17666">MKPNLITSFAAGLLLSATVCGAVYFSKPSPSGKSAKQVVKAPTEEQMKDTLSNSGYIILTNKEWEKQLAATKEEKPQKETEQETKETTKETIVYRTVVNVAQGMTSIDVGNALVRGKIIDNARDFFNEVEKRGLSNKLKPGTFELDSNMTMDEVIAVIFK</sequence>
<organism evidence="2 3">
    <name type="scientific">Anoxybacillus andreesenii</name>
    <dbReference type="NCBI Taxonomy" id="1325932"/>
    <lineage>
        <taxon>Bacteria</taxon>
        <taxon>Bacillati</taxon>
        <taxon>Bacillota</taxon>
        <taxon>Bacilli</taxon>
        <taxon>Bacillales</taxon>
        <taxon>Anoxybacillaceae</taxon>
        <taxon>Anoxybacillus</taxon>
    </lineage>
</organism>
<gene>
    <name evidence="2" type="ORF">J2S07_000855</name>
</gene>
<reference evidence="2 3" key="1">
    <citation type="submission" date="2023-07" db="EMBL/GenBank/DDBJ databases">
        <title>Genomic Encyclopedia of Type Strains, Phase IV (KMG-IV): sequencing the most valuable type-strain genomes for metagenomic binning, comparative biology and taxonomic classification.</title>
        <authorList>
            <person name="Goeker M."/>
        </authorList>
    </citation>
    <scope>NUCLEOTIDE SEQUENCE [LARGE SCALE GENOMIC DNA]</scope>
    <source>
        <strain evidence="2 3">DSM 23948</strain>
    </source>
</reference>
<dbReference type="Gene3D" id="3.30.1490.480">
    <property type="entry name" value="Endolytic murein transglycosylase"/>
    <property type="match status" value="1"/>
</dbReference>
<protein>
    <recommendedName>
        <fullName evidence="4">Aminodeoxychorismate lyase</fullName>
    </recommendedName>
</protein>
<dbReference type="RefSeq" id="WP_307149156.1">
    <property type="nucleotide sequence ID" value="NZ_JAUSTU010000003.1"/>
</dbReference>
<evidence type="ECO:0000313" key="3">
    <source>
        <dbReference type="Proteomes" id="UP001231362"/>
    </source>
</evidence>
<accession>A0ABT9V0S6</accession>
<evidence type="ECO:0008006" key="4">
    <source>
        <dbReference type="Google" id="ProtNLM"/>
    </source>
</evidence>
<dbReference type="EMBL" id="JAUSTU010000003">
    <property type="protein sequence ID" value="MDQ0154551.1"/>
    <property type="molecule type" value="Genomic_DNA"/>
</dbReference>
<name>A0ABT9V0S6_9BACL</name>
<evidence type="ECO:0000313" key="2">
    <source>
        <dbReference type="EMBL" id="MDQ0154551.1"/>
    </source>
</evidence>
<dbReference type="Proteomes" id="UP001231362">
    <property type="component" value="Unassembled WGS sequence"/>
</dbReference>
<evidence type="ECO:0000256" key="1">
    <source>
        <dbReference type="SAM" id="SignalP"/>
    </source>
</evidence>